<dbReference type="STRING" id="5364.A0A5C3N661"/>
<proteinExistence type="predicted"/>
<dbReference type="SUPFAM" id="SSF53474">
    <property type="entry name" value="alpha/beta-Hydrolases"/>
    <property type="match status" value="1"/>
</dbReference>
<dbReference type="OrthoDB" id="3162439at2759"/>
<dbReference type="Pfam" id="PF09994">
    <property type="entry name" value="T6SS_Tle1-like_cat"/>
    <property type="match status" value="1"/>
</dbReference>
<gene>
    <name evidence="3" type="ORF">OE88DRAFT_1417444</name>
</gene>
<dbReference type="PANTHER" id="PTHR33840:SF2">
    <property type="entry name" value="TLE1 PHOSPHOLIPASE DOMAIN-CONTAINING PROTEIN"/>
    <property type="match status" value="1"/>
</dbReference>
<feature type="domain" description="T6SS Phospholipase effector Tle1-like catalytic" evidence="2">
    <location>
        <begin position="54"/>
        <end position="340"/>
    </location>
</feature>
<keyword evidence="4" id="KW-1185">Reference proteome</keyword>
<evidence type="ECO:0000313" key="4">
    <source>
        <dbReference type="Proteomes" id="UP000305948"/>
    </source>
</evidence>
<protein>
    <recommendedName>
        <fullName evidence="2">T6SS Phospholipase effector Tle1-like catalytic domain-containing protein</fullName>
    </recommendedName>
</protein>
<evidence type="ECO:0000313" key="3">
    <source>
        <dbReference type="EMBL" id="TFK52545.1"/>
    </source>
</evidence>
<dbReference type="PANTHER" id="PTHR33840">
    <property type="match status" value="1"/>
</dbReference>
<dbReference type="Proteomes" id="UP000305948">
    <property type="component" value="Unassembled WGS sequence"/>
</dbReference>
<name>A0A5C3N661_9AGAM</name>
<organism evidence="3 4">
    <name type="scientific">Heliocybe sulcata</name>
    <dbReference type="NCBI Taxonomy" id="5364"/>
    <lineage>
        <taxon>Eukaryota</taxon>
        <taxon>Fungi</taxon>
        <taxon>Dikarya</taxon>
        <taxon>Basidiomycota</taxon>
        <taxon>Agaricomycotina</taxon>
        <taxon>Agaricomycetes</taxon>
        <taxon>Gloeophyllales</taxon>
        <taxon>Gloeophyllaceae</taxon>
        <taxon>Heliocybe</taxon>
    </lineage>
</organism>
<sequence length="565" mass="64108">MTDAARPRNVSVDSGHGSGSSESGVDAPAEIPWHGKDASRNWIPVEDASAQRSRTLVLCFDGTGDQFDEDNSNIVKLMAMLRKDDASKQLVYYQAGIGTYTSPFIVGEGAAAVVKTLDEMFAISLPDHVKEGYEFLMQNYTLGDKICIFGFSRGAYTARALAGMLQKVGLLSKDNRQQLPFAYSMFSRDDLEGLQLSIMFKRTFSIDVKVEFLGVWDTVASVGLVDRDLPFVGTNNAIRYFRHALALDEHRAKFMPSYYHRSPYSEKQVDKKSRLSLPQLQEDTDVIKQYEETINNSSPNKTDAKEVWFAGAHCDIGGGSVPNNTRHSLARIPLRWMIRELFRTKTGIILDRDLLRDEAGLDLKTLDDSPPARIVPEADTCTLALDPPKDTFLLALGRFIWNTIQFPYKLISGLLRPPKPSIKANFLPEKASASEYLGEAEEELLDALSPMYDELRLTWWWRILEWMPMRHKKQSANTSPFNDKKEYVWSVNRGRGRKVFSYLLRDGKKIQVHRSVKTRLEALDERGRSGTYVPRIRTKFLSAKAQRFSHGDWDLEDTGFCEWVD</sequence>
<dbReference type="InterPro" id="IPR018712">
    <property type="entry name" value="Tle1-like_cat"/>
</dbReference>
<feature type="region of interest" description="Disordered" evidence="1">
    <location>
        <begin position="1"/>
        <end position="31"/>
    </location>
</feature>
<dbReference type="EMBL" id="ML213509">
    <property type="protein sequence ID" value="TFK52545.1"/>
    <property type="molecule type" value="Genomic_DNA"/>
</dbReference>
<feature type="compositionally biased region" description="Low complexity" evidence="1">
    <location>
        <begin position="10"/>
        <end position="25"/>
    </location>
</feature>
<accession>A0A5C3N661</accession>
<evidence type="ECO:0000256" key="1">
    <source>
        <dbReference type="SAM" id="MobiDB-lite"/>
    </source>
</evidence>
<dbReference type="InterPro" id="IPR029058">
    <property type="entry name" value="AB_hydrolase_fold"/>
</dbReference>
<dbReference type="AlphaFoldDB" id="A0A5C3N661"/>
<evidence type="ECO:0000259" key="2">
    <source>
        <dbReference type="Pfam" id="PF09994"/>
    </source>
</evidence>
<reference evidence="3 4" key="1">
    <citation type="journal article" date="2019" name="Nat. Ecol. Evol.">
        <title>Megaphylogeny resolves global patterns of mushroom evolution.</title>
        <authorList>
            <person name="Varga T."/>
            <person name="Krizsan K."/>
            <person name="Foldi C."/>
            <person name="Dima B."/>
            <person name="Sanchez-Garcia M."/>
            <person name="Sanchez-Ramirez S."/>
            <person name="Szollosi G.J."/>
            <person name="Szarkandi J.G."/>
            <person name="Papp V."/>
            <person name="Albert L."/>
            <person name="Andreopoulos W."/>
            <person name="Angelini C."/>
            <person name="Antonin V."/>
            <person name="Barry K.W."/>
            <person name="Bougher N.L."/>
            <person name="Buchanan P."/>
            <person name="Buyck B."/>
            <person name="Bense V."/>
            <person name="Catcheside P."/>
            <person name="Chovatia M."/>
            <person name="Cooper J."/>
            <person name="Damon W."/>
            <person name="Desjardin D."/>
            <person name="Finy P."/>
            <person name="Geml J."/>
            <person name="Haridas S."/>
            <person name="Hughes K."/>
            <person name="Justo A."/>
            <person name="Karasinski D."/>
            <person name="Kautmanova I."/>
            <person name="Kiss B."/>
            <person name="Kocsube S."/>
            <person name="Kotiranta H."/>
            <person name="LaButti K.M."/>
            <person name="Lechner B.E."/>
            <person name="Liimatainen K."/>
            <person name="Lipzen A."/>
            <person name="Lukacs Z."/>
            <person name="Mihaltcheva S."/>
            <person name="Morgado L.N."/>
            <person name="Niskanen T."/>
            <person name="Noordeloos M.E."/>
            <person name="Ohm R.A."/>
            <person name="Ortiz-Santana B."/>
            <person name="Ovrebo C."/>
            <person name="Racz N."/>
            <person name="Riley R."/>
            <person name="Savchenko A."/>
            <person name="Shiryaev A."/>
            <person name="Soop K."/>
            <person name="Spirin V."/>
            <person name="Szebenyi C."/>
            <person name="Tomsovsky M."/>
            <person name="Tulloss R.E."/>
            <person name="Uehling J."/>
            <person name="Grigoriev I.V."/>
            <person name="Vagvolgyi C."/>
            <person name="Papp T."/>
            <person name="Martin F.M."/>
            <person name="Miettinen O."/>
            <person name="Hibbett D.S."/>
            <person name="Nagy L.G."/>
        </authorList>
    </citation>
    <scope>NUCLEOTIDE SEQUENCE [LARGE SCALE GENOMIC DNA]</scope>
    <source>
        <strain evidence="3 4">OMC1185</strain>
    </source>
</reference>